<name>A0A5P9QAM5_9MICO</name>
<evidence type="ECO:0000259" key="1">
    <source>
        <dbReference type="PROSITE" id="PS51186"/>
    </source>
</evidence>
<feature type="domain" description="N-acetyltransferase" evidence="1">
    <location>
        <begin position="149"/>
        <end position="289"/>
    </location>
</feature>
<dbReference type="Gene3D" id="3.40.630.30">
    <property type="match status" value="1"/>
</dbReference>
<dbReference type="GO" id="GO:0016747">
    <property type="term" value="F:acyltransferase activity, transferring groups other than amino-acyl groups"/>
    <property type="evidence" value="ECO:0007669"/>
    <property type="project" value="InterPro"/>
</dbReference>
<dbReference type="InterPro" id="IPR000182">
    <property type="entry name" value="GNAT_dom"/>
</dbReference>
<dbReference type="OrthoDB" id="4792644at2"/>
<dbReference type="SUPFAM" id="SSF55729">
    <property type="entry name" value="Acyl-CoA N-acyltransferases (Nat)"/>
    <property type="match status" value="1"/>
</dbReference>
<dbReference type="InterPro" id="IPR016181">
    <property type="entry name" value="Acyl_CoA_acyltransferase"/>
</dbReference>
<evidence type="ECO:0000313" key="2">
    <source>
        <dbReference type="EMBL" id="QFU98296.1"/>
    </source>
</evidence>
<reference evidence="2 3" key="1">
    <citation type="submission" date="2019-10" db="EMBL/GenBank/DDBJ databases">
        <title>Genome sequence of Luteimicrobium xylanilyticum HY-24.</title>
        <authorList>
            <person name="Kim D.Y."/>
            <person name="Park H.-Y."/>
        </authorList>
    </citation>
    <scope>NUCLEOTIDE SEQUENCE [LARGE SCALE GENOMIC DNA]</scope>
    <source>
        <strain evidence="2 3">HY-24</strain>
    </source>
</reference>
<dbReference type="PROSITE" id="PS51186">
    <property type="entry name" value="GNAT"/>
    <property type="match status" value="1"/>
</dbReference>
<dbReference type="KEGG" id="lxl:KDY119_01808"/>
<dbReference type="Proteomes" id="UP000326702">
    <property type="component" value="Chromosome"/>
</dbReference>
<dbReference type="AlphaFoldDB" id="A0A5P9QAM5"/>
<proteinExistence type="predicted"/>
<dbReference type="RefSeq" id="WP_153022218.1">
    <property type="nucleotide sequence ID" value="NZ_BAABIH010000002.1"/>
</dbReference>
<accession>A0A5P9QAM5</accession>
<organism evidence="2 3">
    <name type="scientific">Luteimicrobium xylanilyticum</name>
    <dbReference type="NCBI Taxonomy" id="1133546"/>
    <lineage>
        <taxon>Bacteria</taxon>
        <taxon>Bacillati</taxon>
        <taxon>Actinomycetota</taxon>
        <taxon>Actinomycetes</taxon>
        <taxon>Micrococcales</taxon>
        <taxon>Luteimicrobium</taxon>
    </lineage>
</organism>
<dbReference type="EMBL" id="CP045529">
    <property type="protein sequence ID" value="QFU98296.1"/>
    <property type="molecule type" value="Genomic_DNA"/>
</dbReference>
<evidence type="ECO:0000313" key="3">
    <source>
        <dbReference type="Proteomes" id="UP000326702"/>
    </source>
</evidence>
<dbReference type="Pfam" id="PF00583">
    <property type="entry name" value="Acetyltransf_1"/>
    <property type="match status" value="1"/>
</dbReference>
<keyword evidence="3" id="KW-1185">Reference proteome</keyword>
<gene>
    <name evidence="2" type="ORF">KDY119_01808</name>
</gene>
<protein>
    <recommendedName>
        <fullName evidence="1">N-acetyltransferase domain-containing protein</fullName>
    </recommendedName>
</protein>
<dbReference type="CDD" id="cd04301">
    <property type="entry name" value="NAT_SF"/>
    <property type="match status" value="1"/>
</dbReference>
<sequence length="289" mass="30608">MATTLDDPGTTDLDEALTVLRSWQDDRTPLQLHPGDVAWRERVGLGAAAAALRVWRREGRILALGMLDAPDLLRLAIDPEAFQDEELARRVVDDLADEACGVLPAGEAYLETPNGTVLHDVVLTAGWEPGESWTPLRRDLAEPVPDPGLRIAVVEPEDVHDRVAVHRASFPGSTFTEDGWRLVAATGAYDDARCLVAYDDAGSSVAAATVWSAGEGRPGLLEPVGVHSDHRGHGYGTAISLAAARALRELGSSSAIVCTPASNVAAVATYRAAGFIPEDLRLDAARAAG</sequence>